<dbReference type="EMBL" id="CAJVRC010000866">
    <property type="protein sequence ID" value="CAG8900224.1"/>
    <property type="molecule type" value="Genomic_DNA"/>
</dbReference>
<evidence type="ECO:0000256" key="5">
    <source>
        <dbReference type="ARBA" id="ARBA00022989"/>
    </source>
</evidence>
<name>A0A9W4KGF8_9EURO</name>
<evidence type="ECO:0000256" key="7">
    <source>
        <dbReference type="RuleBase" id="RU003346"/>
    </source>
</evidence>
<feature type="transmembrane region" description="Helical" evidence="8">
    <location>
        <begin position="196"/>
        <end position="217"/>
    </location>
</feature>
<evidence type="ECO:0000313" key="11">
    <source>
        <dbReference type="Proteomes" id="UP001154252"/>
    </source>
</evidence>
<feature type="transmembrane region" description="Helical" evidence="8">
    <location>
        <begin position="341"/>
        <end position="362"/>
    </location>
</feature>
<evidence type="ECO:0000256" key="6">
    <source>
        <dbReference type="ARBA" id="ARBA00023136"/>
    </source>
</evidence>
<dbReference type="PANTHER" id="PTHR48022:SF49">
    <property type="entry name" value="SUGAR TRANSPORTER, PUTATIVE (AFU_ORTHOLOGUE AFUA_8G01340)-RELATED"/>
    <property type="match status" value="1"/>
</dbReference>
<dbReference type="PANTHER" id="PTHR48022">
    <property type="entry name" value="PLASTIDIC GLUCOSE TRANSPORTER 4"/>
    <property type="match status" value="1"/>
</dbReference>
<keyword evidence="3 7" id="KW-0813">Transport</keyword>
<feature type="transmembrane region" description="Helical" evidence="8">
    <location>
        <begin position="79"/>
        <end position="106"/>
    </location>
</feature>
<proteinExistence type="inferred from homology"/>
<evidence type="ECO:0000256" key="1">
    <source>
        <dbReference type="ARBA" id="ARBA00004141"/>
    </source>
</evidence>
<dbReference type="OrthoDB" id="6612291at2759"/>
<evidence type="ECO:0000259" key="9">
    <source>
        <dbReference type="PROSITE" id="PS50850"/>
    </source>
</evidence>
<dbReference type="GO" id="GO:0005351">
    <property type="term" value="F:carbohydrate:proton symporter activity"/>
    <property type="evidence" value="ECO:0007669"/>
    <property type="project" value="TreeGrafter"/>
</dbReference>
<protein>
    <recommendedName>
        <fullName evidence="9">Major facilitator superfamily (MFS) profile domain-containing protein</fullName>
    </recommendedName>
</protein>
<dbReference type="Pfam" id="PF00083">
    <property type="entry name" value="Sugar_tr"/>
    <property type="match status" value="1"/>
</dbReference>
<sequence>MAQESGITLQSYHMGPLSSNSTPVDLIESQPTPPINDDFFHSISTAIPSLAPLSEEARAATTTEHKMTFRQGCHLYPKAIAWSGLLSMAIVLEAYGTILINGFLSFPVFRQSYGTPTGGQGYEISAAWQAGLVNAAYAGQILGLMFNGVLTDRFGHQRVMVGCLVVLSLFLLLIVFASNIQMLVAGYVLCGLPWGALQTLSMTYAAEVLPVVLRAYLTSNINNCWLLGQLVGVGMMRILISNPSQWSYRIPMALQWAFLIPILIGILFAPESPWWLVRHERNAQAEKAILRLTSVGPGSSIDVDRILAMLRHTSEVEKYLSGGGASYLNCFKGTNLRRTEIACMVWITQSLCGAALTGYAVYFYEQAGMSTAHAVTVGIGVFGAAIVGGILSWIWLRIIGRRTMYLLGLILLFIVLMIAGGVGTLKERQTTSWVLGSLIILLTFIYDTTIGPACYVLVAEIPSSLLRIKTVVLARVAYSLSSLIVNTVTTRMLNPTAWNWGGKSCFLFAGTTVCCFIWAYFRLPEPKGLTYLELDILFNKKAPARKFRQFRAHLESSGYFSLARIDRPDSIWDPR</sequence>
<dbReference type="AlphaFoldDB" id="A0A9W4KGF8"/>
<feature type="transmembrane region" description="Helical" evidence="8">
    <location>
        <begin position="374"/>
        <end position="396"/>
    </location>
</feature>
<keyword evidence="11" id="KW-1185">Reference proteome</keyword>
<dbReference type="PROSITE" id="PS50850">
    <property type="entry name" value="MFS"/>
    <property type="match status" value="1"/>
</dbReference>
<gene>
    <name evidence="10" type="ORF">PEGY_LOCUS6089</name>
</gene>
<dbReference type="InterPro" id="IPR003663">
    <property type="entry name" value="Sugar/inositol_transpt"/>
</dbReference>
<evidence type="ECO:0000313" key="10">
    <source>
        <dbReference type="EMBL" id="CAG8900224.1"/>
    </source>
</evidence>
<dbReference type="NCBIfam" id="TIGR00879">
    <property type="entry name" value="SP"/>
    <property type="match status" value="1"/>
</dbReference>
<evidence type="ECO:0000256" key="8">
    <source>
        <dbReference type="SAM" id="Phobius"/>
    </source>
</evidence>
<dbReference type="GO" id="GO:0016020">
    <property type="term" value="C:membrane"/>
    <property type="evidence" value="ECO:0007669"/>
    <property type="project" value="UniProtKB-SubCell"/>
</dbReference>
<evidence type="ECO:0000256" key="4">
    <source>
        <dbReference type="ARBA" id="ARBA00022692"/>
    </source>
</evidence>
<reference evidence="10" key="1">
    <citation type="submission" date="2021-07" db="EMBL/GenBank/DDBJ databases">
        <authorList>
            <person name="Branca A.L. A."/>
        </authorList>
    </citation>
    <scope>NUCLEOTIDE SEQUENCE</scope>
</reference>
<dbReference type="InterPro" id="IPR020846">
    <property type="entry name" value="MFS_dom"/>
</dbReference>
<comment type="similarity">
    <text evidence="2 7">Belongs to the major facilitator superfamily. Sugar transporter (TC 2.A.1.1) family.</text>
</comment>
<evidence type="ECO:0000256" key="3">
    <source>
        <dbReference type="ARBA" id="ARBA00022448"/>
    </source>
</evidence>
<dbReference type="InterPro" id="IPR036259">
    <property type="entry name" value="MFS_trans_sf"/>
</dbReference>
<organism evidence="10 11">
    <name type="scientific">Penicillium egyptiacum</name>
    <dbReference type="NCBI Taxonomy" id="1303716"/>
    <lineage>
        <taxon>Eukaryota</taxon>
        <taxon>Fungi</taxon>
        <taxon>Dikarya</taxon>
        <taxon>Ascomycota</taxon>
        <taxon>Pezizomycotina</taxon>
        <taxon>Eurotiomycetes</taxon>
        <taxon>Eurotiomycetidae</taxon>
        <taxon>Eurotiales</taxon>
        <taxon>Aspergillaceae</taxon>
        <taxon>Penicillium</taxon>
    </lineage>
</organism>
<feature type="transmembrane region" description="Helical" evidence="8">
    <location>
        <begin position="500"/>
        <end position="521"/>
    </location>
</feature>
<keyword evidence="5 8" id="KW-1133">Transmembrane helix</keyword>
<comment type="subcellular location">
    <subcellularLocation>
        <location evidence="1">Membrane</location>
        <topology evidence="1">Multi-pass membrane protein</topology>
    </subcellularLocation>
</comment>
<feature type="transmembrane region" description="Helical" evidence="8">
    <location>
        <begin position="403"/>
        <end position="422"/>
    </location>
</feature>
<feature type="transmembrane region" description="Helical" evidence="8">
    <location>
        <begin position="126"/>
        <end position="147"/>
    </location>
</feature>
<feature type="transmembrane region" description="Helical" evidence="8">
    <location>
        <begin position="159"/>
        <end position="184"/>
    </location>
</feature>
<keyword evidence="4 8" id="KW-0812">Transmembrane</keyword>
<dbReference type="SUPFAM" id="SSF103473">
    <property type="entry name" value="MFS general substrate transporter"/>
    <property type="match status" value="1"/>
</dbReference>
<evidence type="ECO:0000256" key="2">
    <source>
        <dbReference type="ARBA" id="ARBA00010992"/>
    </source>
</evidence>
<feature type="transmembrane region" description="Helical" evidence="8">
    <location>
        <begin position="224"/>
        <end position="240"/>
    </location>
</feature>
<dbReference type="PROSITE" id="PS00217">
    <property type="entry name" value="SUGAR_TRANSPORT_2"/>
    <property type="match status" value="1"/>
</dbReference>
<feature type="transmembrane region" description="Helical" evidence="8">
    <location>
        <begin position="470"/>
        <end position="488"/>
    </location>
</feature>
<dbReference type="FunFam" id="1.20.1250.20:FF:000078">
    <property type="entry name" value="MFS maltose transporter, putative"/>
    <property type="match status" value="1"/>
</dbReference>
<dbReference type="InterPro" id="IPR050360">
    <property type="entry name" value="MFS_Sugar_Transporters"/>
</dbReference>
<dbReference type="InterPro" id="IPR005829">
    <property type="entry name" value="Sugar_transporter_CS"/>
</dbReference>
<accession>A0A9W4KGF8</accession>
<dbReference type="InterPro" id="IPR005828">
    <property type="entry name" value="MFS_sugar_transport-like"/>
</dbReference>
<feature type="transmembrane region" description="Helical" evidence="8">
    <location>
        <begin position="246"/>
        <end position="269"/>
    </location>
</feature>
<feature type="transmembrane region" description="Helical" evidence="8">
    <location>
        <begin position="434"/>
        <end position="458"/>
    </location>
</feature>
<dbReference type="Gene3D" id="1.20.1250.20">
    <property type="entry name" value="MFS general substrate transporter like domains"/>
    <property type="match status" value="1"/>
</dbReference>
<feature type="domain" description="Major facilitator superfamily (MFS) profile" evidence="9">
    <location>
        <begin position="82"/>
        <end position="527"/>
    </location>
</feature>
<comment type="caution">
    <text evidence="10">The sequence shown here is derived from an EMBL/GenBank/DDBJ whole genome shotgun (WGS) entry which is preliminary data.</text>
</comment>
<dbReference type="Proteomes" id="UP001154252">
    <property type="component" value="Unassembled WGS sequence"/>
</dbReference>
<keyword evidence="6 8" id="KW-0472">Membrane</keyword>